<dbReference type="Proteomes" id="UP000812844">
    <property type="component" value="Unassembled WGS sequence"/>
</dbReference>
<sequence length="70" mass="7627">MEGEPFEDACARLHALYGRQGLSDDEIDDLLVLDVKDSGYFTDRGVTNQHGGGGAPSGHDTTIMGWLFDR</sequence>
<dbReference type="EMBL" id="JAHBBD010000039">
    <property type="protein sequence ID" value="MBW3083791.1"/>
    <property type="molecule type" value="Genomic_DNA"/>
</dbReference>
<keyword evidence="2" id="KW-1185">Reference proteome</keyword>
<proteinExistence type="predicted"/>
<name>A0ABS6WDJ8_9BIFI</name>
<evidence type="ECO:0000313" key="1">
    <source>
        <dbReference type="EMBL" id="MBW3083791.1"/>
    </source>
</evidence>
<protein>
    <submittedName>
        <fullName evidence="1">Uncharacterized protein</fullName>
    </submittedName>
</protein>
<gene>
    <name evidence="1" type="ORF">KIH73_10595</name>
</gene>
<reference evidence="1 2" key="1">
    <citation type="submission" date="2021-05" db="EMBL/GenBank/DDBJ databases">
        <title>Phylogenetic classification of ten novel species belonging to the genus Bifidobacterium comprising B. colchicus sp. nov., B. abeli sp. nov., B. bicoloris sp. nov., B. guerezis sp. nov., B. rosaliae sp. nov., B. santillanensis sp. nov., B. argentati sp. nov., B. amazzoni sp. nov., B. pluviali sp. nov., and B. pinnaculum sp. nov.</title>
        <authorList>
            <person name="Lugli G.A."/>
            <person name="Ruiz Garcia L."/>
            <person name="Margolles A."/>
            <person name="Ventura M."/>
        </authorList>
    </citation>
    <scope>NUCLEOTIDE SEQUENCE [LARGE SCALE GENOMIC DNA]</scope>
    <source>
        <strain evidence="1 2">6T3</strain>
    </source>
</reference>
<dbReference type="RefSeq" id="WP_219083316.1">
    <property type="nucleotide sequence ID" value="NZ_JAHBBD010000039.1"/>
</dbReference>
<evidence type="ECO:0000313" key="2">
    <source>
        <dbReference type="Proteomes" id="UP000812844"/>
    </source>
</evidence>
<comment type="caution">
    <text evidence="1">The sequence shown here is derived from an EMBL/GenBank/DDBJ whole genome shotgun (WGS) entry which is preliminary data.</text>
</comment>
<accession>A0ABS6WDJ8</accession>
<organism evidence="1 2">
    <name type="scientific">Bifidobacterium phasiani</name>
    <dbReference type="NCBI Taxonomy" id="2834431"/>
    <lineage>
        <taxon>Bacteria</taxon>
        <taxon>Bacillati</taxon>
        <taxon>Actinomycetota</taxon>
        <taxon>Actinomycetes</taxon>
        <taxon>Bifidobacteriales</taxon>
        <taxon>Bifidobacteriaceae</taxon>
        <taxon>Bifidobacterium</taxon>
    </lineage>
</organism>